<dbReference type="EC" id="3.1.4.-" evidence="2"/>
<dbReference type="InterPro" id="IPR003607">
    <property type="entry name" value="HD/PDEase_dom"/>
</dbReference>
<dbReference type="Pfam" id="PF13487">
    <property type="entry name" value="HD_5"/>
    <property type="match status" value="1"/>
</dbReference>
<sequence>MKPIVVVTQTEAHLPPSLQDLQLLYRVERVSFEEITPARLAESSLGLISMARVEREHADRLKAVLEAEPGIRCIGMVSPERRQETVQAQALGLADLWDRDEPASLAVGKIRRLLGTYGVPALADDIPEATRVGVLEACEAFETAVMSTVVGEALPLGSCNRAVSAIMSALKVDGLTVWLSTVQNHHSPTFCHSLMVTGLVLQFVDVLGVTERDSVQMGIGAMLHDLGKVKLPLAVLDKPVEQLSEEERNLIALHPEYADVILKGQPAVPAIVRNMMVAHHEYLDGTGYPMGLMGDEISACLRILSICNLYAGMIDRYRNDHPSSPRQAFATLFGMGRKLDADLLALFREVVLDRETVAPRPGRMDMPRLIN</sequence>
<proteinExistence type="predicted"/>
<dbReference type="GO" id="GO:0016787">
    <property type="term" value="F:hydrolase activity"/>
    <property type="evidence" value="ECO:0007669"/>
    <property type="project" value="UniProtKB-KW"/>
</dbReference>
<dbReference type="SUPFAM" id="SSF109604">
    <property type="entry name" value="HD-domain/PDEase-like"/>
    <property type="match status" value="1"/>
</dbReference>
<gene>
    <name evidence="2" type="ORF">ACFSC7_12355</name>
</gene>
<protein>
    <submittedName>
        <fullName evidence="2">HD-GYP domain-containing protein</fullName>
        <ecNumber evidence="2">3.1.4.-</ecNumber>
    </submittedName>
</protein>
<evidence type="ECO:0000259" key="1">
    <source>
        <dbReference type="PROSITE" id="PS51832"/>
    </source>
</evidence>
<dbReference type="Gene3D" id="1.10.3210.10">
    <property type="entry name" value="Hypothetical protein af1432"/>
    <property type="match status" value="1"/>
</dbReference>
<keyword evidence="2" id="KW-0378">Hydrolase</keyword>
<dbReference type="SMART" id="SM00471">
    <property type="entry name" value="HDc"/>
    <property type="match status" value="1"/>
</dbReference>
<dbReference type="PANTHER" id="PTHR43155">
    <property type="entry name" value="CYCLIC DI-GMP PHOSPHODIESTERASE PA4108-RELATED"/>
    <property type="match status" value="1"/>
</dbReference>
<keyword evidence="3" id="KW-1185">Reference proteome</keyword>
<dbReference type="RefSeq" id="WP_149892796.1">
    <property type="nucleotide sequence ID" value="NZ_JBHUFA010000004.1"/>
</dbReference>
<reference evidence="3" key="1">
    <citation type="journal article" date="2019" name="Int. J. Syst. Evol. Microbiol.">
        <title>The Global Catalogue of Microorganisms (GCM) 10K type strain sequencing project: providing services to taxonomists for standard genome sequencing and annotation.</title>
        <authorList>
            <consortium name="The Broad Institute Genomics Platform"/>
            <consortium name="The Broad Institute Genome Sequencing Center for Infectious Disease"/>
            <person name="Wu L."/>
            <person name="Ma J."/>
        </authorList>
    </citation>
    <scope>NUCLEOTIDE SEQUENCE [LARGE SCALE GENOMIC DNA]</scope>
    <source>
        <strain evidence="3">JCM 3369</strain>
    </source>
</reference>
<organism evidence="2 3">
    <name type="scientific">Roseibium aestuarii</name>
    <dbReference type="NCBI Taxonomy" id="2600299"/>
    <lineage>
        <taxon>Bacteria</taxon>
        <taxon>Pseudomonadati</taxon>
        <taxon>Pseudomonadota</taxon>
        <taxon>Alphaproteobacteria</taxon>
        <taxon>Hyphomicrobiales</taxon>
        <taxon>Stappiaceae</taxon>
        <taxon>Roseibium</taxon>
    </lineage>
</organism>
<evidence type="ECO:0000313" key="3">
    <source>
        <dbReference type="Proteomes" id="UP001597327"/>
    </source>
</evidence>
<comment type="caution">
    <text evidence="2">The sequence shown here is derived from an EMBL/GenBank/DDBJ whole genome shotgun (WGS) entry which is preliminary data.</text>
</comment>
<dbReference type="InterPro" id="IPR037522">
    <property type="entry name" value="HD_GYP_dom"/>
</dbReference>
<name>A0ABW4JVY1_9HYPH</name>
<dbReference type="PANTHER" id="PTHR43155:SF2">
    <property type="entry name" value="CYCLIC DI-GMP PHOSPHODIESTERASE PA4108"/>
    <property type="match status" value="1"/>
</dbReference>
<accession>A0ABW4JVY1</accession>
<dbReference type="EMBL" id="JBHUFA010000004">
    <property type="protein sequence ID" value="MFD1696312.1"/>
    <property type="molecule type" value="Genomic_DNA"/>
</dbReference>
<feature type="domain" description="HD-GYP" evidence="1">
    <location>
        <begin position="167"/>
        <end position="363"/>
    </location>
</feature>
<evidence type="ECO:0000313" key="2">
    <source>
        <dbReference type="EMBL" id="MFD1696312.1"/>
    </source>
</evidence>
<dbReference type="CDD" id="cd00077">
    <property type="entry name" value="HDc"/>
    <property type="match status" value="1"/>
</dbReference>
<dbReference type="PROSITE" id="PS51832">
    <property type="entry name" value="HD_GYP"/>
    <property type="match status" value="1"/>
</dbReference>
<dbReference type="Proteomes" id="UP001597327">
    <property type="component" value="Unassembled WGS sequence"/>
</dbReference>